<dbReference type="AlphaFoldDB" id="A0A0E9WVV1"/>
<sequence>MVFFVRYCTKPVDTVLPWGTSHCTENLCISGPFSQISLYSHRPCLCEGLCVILAMVNVWECTLLKKK</sequence>
<organism evidence="1">
    <name type="scientific">Anguilla anguilla</name>
    <name type="common">European freshwater eel</name>
    <name type="synonym">Muraena anguilla</name>
    <dbReference type="NCBI Taxonomy" id="7936"/>
    <lineage>
        <taxon>Eukaryota</taxon>
        <taxon>Metazoa</taxon>
        <taxon>Chordata</taxon>
        <taxon>Craniata</taxon>
        <taxon>Vertebrata</taxon>
        <taxon>Euteleostomi</taxon>
        <taxon>Actinopterygii</taxon>
        <taxon>Neopterygii</taxon>
        <taxon>Teleostei</taxon>
        <taxon>Anguilliformes</taxon>
        <taxon>Anguillidae</taxon>
        <taxon>Anguilla</taxon>
    </lineage>
</organism>
<evidence type="ECO:0000313" key="1">
    <source>
        <dbReference type="EMBL" id="JAH93623.1"/>
    </source>
</evidence>
<proteinExistence type="predicted"/>
<accession>A0A0E9WVV1</accession>
<name>A0A0E9WVV1_ANGAN</name>
<dbReference type="EMBL" id="GBXM01014954">
    <property type="protein sequence ID" value="JAH93623.1"/>
    <property type="molecule type" value="Transcribed_RNA"/>
</dbReference>
<reference evidence="1" key="2">
    <citation type="journal article" date="2015" name="Fish Shellfish Immunol.">
        <title>Early steps in the European eel (Anguilla anguilla)-Vibrio vulnificus interaction in the gills: Role of the RtxA13 toxin.</title>
        <authorList>
            <person name="Callol A."/>
            <person name="Pajuelo D."/>
            <person name="Ebbesson L."/>
            <person name="Teles M."/>
            <person name="MacKenzie S."/>
            <person name="Amaro C."/>
        </authorList>
    </citation>
    <scope>NUCLEOTIDE SEQUENCE</scope>
</reference>
<protein>
    <submittedName>
        <fullName evidence="1">Uncharacterized protein</fullName>
    </submittedName>
</protein>
<reference evidence="1" key="1">
    <citation type="submission" date="2014-11" db="EMBL/GenBank/DDBJ databases">
        <authorList>
            <person name="Amaro Gonzalez C."/>
        </authorList>
    </citation>
    <scope>NUCLEOTIDE SEQUENCE</scope>
</reference>